<reference evidence="2" key="1">
    <citation type="submission" date="2020-01" db="EMBL/GenBank/DDBJ databases">
        <authorList>
            <consortium name="DOE Joint Genome Institute"/>
            <person name="Haridas S."/>
            <person name="Albert R."/>
            <person name="Binder M."/>
            <person name="Bloem J."/>
            <person name="Labutti K."/>
            <person name="Salamov A."/>
            <person name="Andreopoulos B."/>
            <person name="Baker S.E."/>
            <person name="Barry K."/>
            <person name="Bills G."/>
            <person name="Bluhm B.H."/>
            <person name="Cannon C."/>
            <person name="Castanera R."/>
            <person name="Culley D.E."/>
            <person name="Daum C."/>
            <person name="Ezra D."/>
            <person name="Gonzalez J.B."/>
            <person name="Henrissat B."/>
            <person name="Kuo A."/>
            <person name="Liang C."/>
            <person name="Lipzen A."/>
            <person name="Lutzoni F."/>
            <person name="Magnuson J."/>
            <person name="Mondo S."/>
            <person name="Nolan M."/>
            <person name="Ohm R."/>
            <person name="Pangilinan J."/>
            <person name="Park H.-J."/>
            <person name="Ramirez L."/>
            <person name="Alfaro M."/>
            <person name="Sun H."/>
            <person name="Tritt A."/>
            <person name="Yoshinaga Y."/>
            <person name="Zwiers L.-H."/>
            <person name="Turgeon B.G."/>
            <person name="Goodwin S.B."/>
            <person name="Spatafora J.W."/>
            <person name="Crous P.W."/>
            <person name="Grigoriev I.V."/>
        </authorList>
    </citation>
    <scope>NUCLEOTIDE SEQUENCE</scope>
    <source>
        <strain evidence="2">IPT5</strain>
    </source>
</reference>
<gene>
    <name evidence="2" type="ORF">T440DRAFT_469154</name>
</gene>
<dbReference type="EMBL" id="MU006310">
    <property type="protein sequence ID" value="KAF2849754.1"/>
    <property type="molecule type" value="Genomic_DNA"/>
</dbReference>
<dbReference type="OrthoDB" id="3768874at2759"/>
<keyword evidence="1" id="KW-1133">Transmembrane helix</keyword>
<keyword evidence="3" id="KW-1185">Reference proteome</keyword>
<evidence type="ECO:0000313" key="3">
    <source>
        <dbReference type="Proteomes" id="UP000799423"/>
    </source>
</evidence>
<organism evidence="2 3">
    <name type="scientific">Plenodomus tracheiphilus IPT5</name>
    <dbReference type="NCBI Taxonomy" id="1408161"/>
    <lineage>
        <taxon>Eukaryota</taxon>
        <taxon>Fungi</taxon>
        <taxon>Dikarya</taxon>
        <taxon>Ascomycota</taxon>
        <taxon>Pezizomycotina</taxon>
        <taxon>Dothideomycetes</taxon>
        <taxon>Pleosporomycetidae</taxon>
        <taxon>Pleosporales</taxon>
        <taxon>Pleosporineae</taxon>
        <taxon>Leptosphaeriaceae</taxon>
        <taxon>Plenodomus</taxon>
    </lineage>
</organism>
<evidence type="ECO:0000313" key="2">
    <source>
        <dbReference type="EMBL" id="KAF2849754.1"/>
    </source>
</evidence>
<protein>
    <submittedName>
        <fullName evidence="2">Uncharacterized protein</fullName>
    </submittedName>
</protein>
<dbReference type="Proteomes" id="UP000799423">
    <property type="component" value="Unassembled WGS sequence"/>
</dbReference>
<sequence>MNTTEKIVWPTVAVLVLILLSIFRPAHWCRSSRKKESLLPVTHHHEPRPTFSERHLAHLRDWRQPPVSSGGLLPLHLGQPRTQGPSPLGMTELQIPTLARPDSAHQPQRAYKMTWQQFQDRQRNRDPMADEYHRHVCESWQPSKPRNYQYWKKYAEDREARKTIWEKVKDKWFKRFPRKDREIEFF</sequence>
<dbReference type="AlphaFoldDB" id="A0A6A7B3I0"/>
<keyword evidence="1" id="KW-0472">Membrane</keyword>
<evidence type="ECO:0000256" key="1">
    <source>
        <dbReference type="SAM" id="Phobius"/>
    </source>
</evidence>
<proteinExistence type="predicted"/>
<keyword evidence="1" id="KW-0812">Transmembrane</keyword>
<feature type="transmembrane region" description="Helical" evidence="1">
    <location>
        <begin position="6"/>
        <end position="26"/>
    </location>
</feature>
<name>A0A6A7B3I0_9PLEO</name>
<accession>A0A6A7B3I0</accession>